<evidence type="ECO:0000313" key="4">
    <source>
        <dbReference type="Proteomes" id="UP000295506"/>
    </source>
</evidence>
<sequence length="90" mass="10320">MSHEKQHRPNTVTVRGMVVPQQWDDQYRVTEVLIACKDEREILVENFKSLPSLLSLSRNEAMFTGVVRKERGVESMIVESFTPIETNISG</sequence>
<dbReference type="OrthoDB" id="5465417at2"/>
<dbReference type="RefSeq" id="WP_066806274.1">
    <property type="nucleotide sequence ID" value="NZ_CP014206.1"/>
</dbReference>
<evidence type="ECO:0000313" key="1">
    <source>
        <dbReference type="EMBL" id="AMK12566.1"/>
    </source>
</evidence>
<organism evidence="2 4">
    <name type="scientific">Pseudodesulfovibrio indicus</name>
    <dbReference type="NCBI Taxonomy" id="1716143"/>
    <lineage>
        <taxon>Bacteria</taxon>
        <taxon>Pseudomonadati</taxon>
        <taxon>Thermodesulfobacteriota</taxon>
        <taxon>Desulfovibrionia</taxon>
        <taxon>Desulfovibrionales</taxon>
        <taxon>Desulfovibrionaceae</taxon>
    </lineage>
</organism>
<name>A0A126QS73_9BACT</name>
<dbReference type="EMBL" id="SOBK01000002">
    <property type="protein sequence ID" value="TDT90876.1"/>
    <property type="molecule type" value="Genomic_DNA"/>
</dbReference>
<dbReference type="EMBL" id="CP014206">
    <property type="protein sequence ID" value="AMK12566.1"/>
    <property type="molecule type" value="Genomic_DNA"/>
</dbReference>
<dbReference type="Proteomes" id="UP000055611">
    <property type="component" value="Chromosome"/>
</dbReference>
<evidence type="ECO:0000313" key="3">
    <source>
        <dbReference type="Proteomes" id="UP000055611"/>
    </source>
</evidence>
<evidence type="ECO:0000313" key="2">
    <source>
        <dbReference type="EMBL" id="TDT90876.1"/>
    </source>
</evidence>
<reference evidence="2 4" key="2">
    <citation type="submission" date="2019-03" db="EMBL/GenBank/DDBJ databases">
        <title>Genomic Encyclopedia of Type Strains, Phase IV (KMG-IV): sequencing the most valuable type-strain genomes for metagenomic binning, comparative biology and taxonomic classification.</title>
        <authorList>
            <person name="Goeker M."/>
        </authorList>
    </citation>
    <scope>NUCLEOTIDE SEQUENCE [LARGE SCALE GENOMIC DNA]</scope>
    <source>
        <strain evidence="2 4">DSM 101483</strain>
    </source>
</reference>
<dbReference type="Proteomes" id="UP000295506">
    <property type="component" value="Unassembled WGS sequence"/>
</dbReference>
<reference evidence="1 3" key="1">
    <citation type="journal article" date="2016" name="Front. Microbiol.">
        <title>Genome Sequence of the Piezophilic, Mesophilic Sulfate-Reducing Bacterium Desulfovibrio indicus J2T.</title>
        <authorList>
            <person name="Cao J."/>
            <person name="Maignien L."/>
            <person name="Shao Z."/>
            <person name="Alain K."/>
            <person name="Jebbar M."/>
        </authorList>
    </citation>
    <scope>NUCLEOTIDE SEQUENCE [LARGE SCALE GENOMIC DNA]</scope>
    <source>
        <strain evidence="1 3">J2</strain>
    </source>
</reference>
<protein>
    <submittedName>
        <fullName evidence="2">Uncharacterized protein</fullName>
    </submittedName>
</protein>
<dbReference type="AlphaFoldDB" id="A0A126QS73"/>
<accession>A0A126QS73</accession>
<dbReference type="KEGG" id="dej:AWY79_16380"/>
<proteinExistence type="predicted"/>
<keyword evidence="3" id="KW-1185">Reference proteome</keyword>
<gene>
    <name evidence="1" type="ORF">AWY79_16380</name>
    <name evidence="2" type="ORF">EDC59_102309</name>
</gene>